<accession>A0ABV5T8U8</accession>
<dbReference type="InterPro" id="IPR000524">
    <property type="entry name" value="Tscrpt_reg_HTH_GntR"/>
</dbReference>
<protein>
    <submittedName>
        <fullName evidence="5">GntR family transcriptional regulator</fullName>
    </submittedName>
</protein>
<reference evidence="5 6" key="1">
    <citation type="submission" date="2024-09" db="EMBL/GenBank/DDBJ databases">
        <authorList>
            <person name="Sun Q."/>
            <person name="Mori K."/>
        </authorList>
    </citation>
    <scope>NUCLEOTIDE SEQUENCE [LARGE SCALE GENOMIC DNA]</scope>
    <source>
        <strain evidence="5 6">JCM 3028</strain>
    </source>
</reference>
<dbReference type="RefSeq" id="WP_386155375.1">
    <property type="nucleotide sequence ID" value="NZ_JBHMBS010000003.1"/>
</dbReference>
<evidence type="ECO:0000256" key="3">
    <source>
        <dbReference type="ARBA" id="ARBA00023163"/>
    </source>
</evidence>
<dbReference type="SUPFAM" id="SSF64288">
    <property type="entry name" value="Chorismate lyase-like"/>
    <property type="match status" value="1"/>
</dbReference>
<keyword evidence="6" id="KW-1185">Reference proteome</keyword>
<dbReference type="Gene3D" id="1.10.10.10">
    <property type="entry name" value="Winged helix-like DNA-binding domain superfamily/Winged helix DNA-binding domain"/>
    <property type="match status" value="1"/>
</dbReference>
<dbReference type="SMART" id="SM00345">
    <property type="entry name" value="HTH_GNTR"/>
    <property type="match status" value="1"/>
</dbReference>
<gene>
    <name evidence="5" type="ORF">ACFFRH_08295</name>
</gene>
<keyword evidence="1" id="KW-0805">Transcription regulation</keyword>
<evidence type="ECO:0000256" key="2">
    <source>
        <dbReference type="ARBA" id="ARBA00023125"/>
    </source>
</evidence>
<dbReference type="InterPro" id="IPR011663">
    <property type="entry name" value="UTRA"/>
</dbReference>
<dbReference type="InterPro" id="IPR028978">
    <property type="entry name" value="Chorismate_lyase_/UTRA_dom_sf"/>
</dbReference>
<keyword evidence="3" id="KW-0804">Transcription</keyword>
<dbReference type="InterPro" id="IPR036390">
    <property type="entry name" value="WH_DNA-bd_sf"/>
</dbReference>
<evidence type="ECO:0000313" key="5">
    <source>
        <dbReference type="EMBL" id="MFB9675482.1"/>
    </source>
</evidence>
<dbReference type="SUPFAM" id="SSF46785">
    <property type="entry name" value="Winged helix' DNA-binding domain"/>
    <property type="match status" value="1"/>
</dbReference>
<dbReference type="InterPro" id="IPR036388">
    <property type="entry name" value="WH-like_DNA-bd_sf"/>
</dbReference>
<dbReference type="InterPro" id="IPR050679">
    <property type="entry name" value="Bact_HTH_transcr_reg"/>
</dbReference>
<feature type="domain" description="HTH gntR-type" evidence="4">
    <location>
        <begin position="17"/>
        <end position="85"/>
    </location>
</feature>
<dbReference type="PROSITE" id="PS50949">
    <property type="entry name" value="HTH_GNTR"/>
    <property type="match status" value="1"/>
</dbReference>
<keyword evidence="2" id="KW-0238">DNA-binding</keyword>
<name>A0ABV5T8U8_9ACTN</name>
<evidence type="ECO:0000256" key="1">
    <source>
        <dbReference type="ARBA" id="ARBA00023015"/>
    </source>
</evidence>
<proteinExistence type="predicted"/>
<comment type="caution">
    <text evidence="5">The sequence shown here is derived from an EMBL/GenBank/DDBJ whole genome shotgun (WGS) entry which is preliminary data.</text>
</comment>
<evidence type="ECO:0000313" key="6">
    <source>
        <dbReference type="Proteomes" id="UP001589610"/>
    </source>
</evidence>
<dbReference type="PRINTS" id="PR00035">
    <property type="entry name" value="HTHGNTR"/>
</dbReference>
<dbReference type="Gene3D" id="3.40.1410.10">
    <property type="entry name" value="Chorismate lyase-like"/>
    <property type="match status" value="1"/>
</dbReference>
<organism evidence="5 6">
    <name type="scientific">Streptosporangium vulgare</name>
    <dbReference type="NCBI Taxonomy" id="46190"/>
    <lineage>
        <taxon>Bacteria</taxon>
        <taxon>Bacillati</taxon>
        <taxon>Actinomycetota</taxon>
        <taxon>Actinomycetes</taxon>
        <taxon>Streptosporangiales</taxon>
        <taxon>Streptosporangiaceae</taxon>
        <taxon>Streptosporangium</taxon>
    </lineage>
</organism>
<dbReference type="PANTHER" id="PTHR44846">
    <property type="entry name" value="MANNOSYL-D-GLYCERATE TRANSPORT/METABOLISM SYSTEM REPRESSOR MNGR-RELATED"/>
    <property type="match status" value="1"/>
</dbReference>
<sequence>MAYDTLGMVMCVHMDSDSPARRIAADLRADIASGHLPPGEKLPSVRDLAERYEVSRTTAGKALILLKTEGLVTTRHGSGAYVRESHPIRRLGPERYARHRWEQTTVQAFATEVQESDTAQQQGHQTQEVSLVAADESVAAALGVEAGAPVYERARVVTREGNPTHTMTSYYRPADVEGTPLVDSSPGIAGQGGGFRVLADKGLSPCEITEDLRARMPTADEALLLDLPPGEPVVELCRVTRTADGHVVEYARDVHAASRFVWSYTFAIPN</sequence>
<dbReference type="Pfam" id="PF07702">
    <property type="entry name" value="UTRA"/>
    <property type="match status" value="1"/>
</dbReference>
<dbReference type="Pfam" id="PF00392">
    <property type="entry name" value="GntR"/>
    <property type="match status" value="1"/>
</dbReference>
<dbReference type="Proteomes" id="UP001589610">
    <property type="component" value="Unassembled WGS sequence"/>
</dbReference>
<dbReference type="PANTHER" id="PTHR44846:SF17">
    <property type="entry name" value="GNTR-FAMILY TRANSCRIPTIONAL REGULATOR"/>
    <property type="match status" value="1"/>
</dbReference>
<dbReference type="CDD" id="cd07377">
    <property type="entry name" value="WHTH_GntR"/>
    <property type="match status" value="1"/>
</dbReference>
<evidence type="ECO:0000259" key="4">
    <source>
        <dbReference type="PROSITE" id="PS50949"/>
    </source>
</evidence>
<dbReference type="EMBL" id="JBHMBS010000003">
    <property type="protein sequence ID" value="MFB9675482.1"/>
    <property type="molecule type" value="Genomic_DNA"/>
</dbReference>
<dbReference type="SMART" id="SM00866">
    <property type="entry name" value="UTRA"/>
    <property type="match status" value="1"/>
</dbReference>